<feature type="domain" description="AAA+ ATPase" evidence="2">
    <location>
        <begin position="665"/>
        <end position="812"/>
    </location>
</feature>
<dbReference type="InterPro" id="IPR054289">
    <property type="entry name" value="DUF7025"/>
</dbReference>
<feature type="compositionally biased region" description="Acidic residues" evidence="1">
    <location>
        <begin position="1053"/>
        <end position="1064"/>
    </location>
</feature>
<feature type="compositionally biased region" description="Polar residues" evidence="1">
    <location>
        <begin position="904"/>
        <end position="915"/>
    </location>
</feature>
<comment type="caution">
    <text evidence="3">The sequence shown here is derived from an EMBL/GenBank/DDBJ whole genome shotgun (WGS) entry which is preliminary data.</text>
</comment>
<reference evidence="3 4" key="1">
    <citation type="submission" date="2024-02" db="EMBL/GenBank/DDBJ databases">
        <title>De novo assembly and annotation of 12 fungi associated with fruit tree decline syndrome in Ontario, Canada.</title>
        <authorList>
            <person name="Sulman M."/>
            <person name="Ellouze W."/>
            <person name="Ilyukhin E."/>
        </authorList>
    </citation>
    <scope>NUCLEOTIDE SEQUENCE [LARGE SCALE GENOMIC DNA]</scope>
    <source>
        <strain evidence="3 4">M169</strain>
    </source>
</reference>
<dbReference type="Pfam" id="PF00004">
    <property type="entry name" value="AAA"/>
    <property type="match status" value="1"/>
</dbReference>
<feature type="region of interest" description="Disordered" evidence="1">
    <location>
        <begin position="890"/>
        <end position="923"/>
    </location>
</feature>
<dbReference type="InterPro" id="IPR027417">
    <property type="entry name" value="P-loop_NTPase"/>
</dbReference>
<evidence type="ECO:0000313" key="3">
    <source>
        <dbReference type="EMBL" id="KAK7736022.1"/>
    </source>
</evidence>
<dbReference type="CDD" id="cd19481">
    <property type="entry name" value="RecA-like_protease"/>
    <property type="match status" value="1"/>
</dbReference>
<feature type="region of interest" description="Disordered" evidence="1">
    <location>
        <begin position="1"/>
        <end position="94"/>
    </location>
</feature>
<proteinExistence type="predicted"/>
<dbReference type="Gene3D" id="3.40.50.300">
    <property type="entry name" value="P-loop containing nucleotide triphosphate hydrolases"/>
    <property type="match status" value="1"/>
</dbReference>
<dbReference type="InterPro" id="IPR003593">
    <property type="entry name" value="AAA+_ATPase"/>
</dbReference>
<keyword evidence="4" id="KW-1185">Reference proteome</keyword>
<dbReference type="Proteomes" id="UP001430848">
    <property type="component" value="Unassembled WGS sequence"/>
</dbReference>
<dbReference type="Pfam" id="PF23232">
    <property type="entry name" value="AAA_lid_13"/>
    <property type="match status" value="1"/>
</dbReference>
<dbReference type="SMART" id="SM00382">
    <property type="entry name" value="AAA"/>
    <property type="match status" value="1"/>
</dbReference>
<organism evidence="3 4">
    <name type="scientific">Diaporthe eres</name>
    <name type="common">Phomopsis oblonga</name>
    <dbReference type="NCBI Taxonomy" id="83184"/>
    <lineage>
        <taxon>Eukaryota</taxon>
        <taxon>Fungi</taxon>
        <taxon>Dikarya</taxon>
        <taxon>Ascomycota</taxon>
        <taxon>Pezizomycotina</taxon>
        <taxon>Sordariomycetes</taxon>
        <taxon>Sordariomycetidae</taxon>
        <taxon>Diaporthales</taxon>
        <taxon>Diaporthaceae</taxon>
        <taxon>Diaporthe</taxon>
        <taxon>Diaporthe eres species complex</taxon>
    </lineage>
</organism>
<dbReference type="PANTHER" id="PTHR46411">
    <property type="entry name" value="FAMILY ATPASE, PUTATIVE-RELATED"/>
    <property type="match status" value="1"/>
</dbReference>
<accession>A0ABR1PG65</accession>
<dbReference type="PANTHER" id="PTHR46411:SF3">
    <property type="entry name" value="AAA+ ATPASE DOMAIN-CONTAINING PROTEIN"/>
    <property type="match status" value="1"/>
</dbReference>
<dbReference type="EMBL" id="JAKNSF020000011">
    <property type="protein sequence ID" value="KAK7736022.1"/>
    <property type="molecule type" value="Genomic_DNA"/>
</dbReference>
<feature type="compositionally biased region" description="Basic and acidic residues" evidence="1">
    <location>
        <begin position="950"/>
        <end position="971"/>
    </location>
</feature>
<protein>
    <recommendedName>
        <fullName evidence="2">AAA+ ATPase domain-containing protein</fullName>
    </recommendedName>
</protein>
<evidence type="ECO:0000259" key="2">
    <source>
        <dbReference type="SMART" id="SM00382"/>
    </source>
</evidence>
<feature type="compositionally biased region" description="Basic and acidic residues" evidence="1">
    <location>
        <begin position="71"/>
        <end position="93"/>
    </location>
</feature>
<dbReference type="Pfam" id="PF22942">
    <property type="entry name" value="DUF7025"/>
    <property type="match status" value="1"/>
</dbReference>
<evidence type="ECO:0000256" key="1">
    <source>
        <dbReference type="SAM" id="MobiDB-lite"/>
    </source>
</evidence>
<feature type="region of interest" description="Disordered" evidence="1">
    <location>
        <begin position="950"/>
        <end position="1144"/>
    </location>
</feature>
<dbReference type="InterPro" id="IPR056599">
    <property type="entry name" value="AAA_lid_fung"/>
</dbReference>
<evidence type="ECO:0000313" key="4">
    <source>
        <dbReference type="Proteomes" id="UP001430848"/>
    </source>
</evidence>
<gene>
    <name evidence="3" type="ORF">SLS63_003542</name>
</gene>
<name>A0ABR1PG65_DIAER</name>
<dbReference type="InterPro" id="IPR003959">
    <property type="entry name" value="ATPase_AAA_core"/>
</dbReference>
<sequence>MTDQDGAGEPPAKTSPDVPESLRVNVPTDEKVQDPKQETTNGDEKQAVESSKDEPTKIPPVVSSQPTASSKTDDVDKESKEREEREKWEENRKKLPRKAAVKWSDYEHFKNRYTPEEGLEIIEVLYGHPDLGGEIAREKARRNSKRAIASRKAPAADNRWIQRVRIESAILIPLLAHLTSCDGVINDWPSDRPRVFFRPFMTFYHTFPLVKKCFEILEGQGLGGHTTDFDLRSPVVASKAGPAEPDLNVAENGTDGSSIIDSSVGTDVLEFLVASMDPTIALQHLRVYVEFMEKNIIPMWDEAAKTSKQRARFCDLPMFFRPGELLYTNHGTSTPTPTSKTGAQNKSSEKRAVQNIFKLVSVNMSEMEEPEPSDWRNAGRTLYVRAYHVDFDGDTYGPDDAYMRITEYAGEKDIRSLYVYPLRYDKDRRKIEGELCERGKRFLPLVRERHCYYDGPSLLFNKYGDDPAGSDLNSEYIDGEIMIDFKEGSRANSDLTGTVDSAYDMGAFRWYDLTDPIEIKFWDGPSRLKLLGESRDITQTDEDFRKQYELSMLKRDYFVKAYDEKEPWLREYTTDLSSHFDNEKYILLPPRLIAYSFRARKFFMADIDYISTITTTKHSFRDLRIDPDHKRMVKSLVRSHFEKQDIRRQATSANLDQDFIRGKGAGLIILLHGVPGVGKTTTAEAVALHNRKPLFTITSGDLGFTPAQVEKALQETFRLAQIWDCVLLLDEADLFLSRREVEDLERNALVSGESNILGFNINAAKLLKAMKVFLRVLEYYNGILFLTTNRVGTIDEAFKSRIHVSLYYPPLDKQQTVDIFEVNLRRLHEIEAAKTASRLDYTPLEVDDGSIIKFAKRHFENHAPSQRWNGRQIRNAFQVAYSLAQFNMEKKNPDDSDDDFPQAAQDNGGKSSTSYRRSKLDSKQFKKVSQSVERFDQYLFKTRGADADTARNHRLRNDNYHDAREDDRRSAGIDYQNAQRRHPLPELVRTPSGRSPVFDLPDSRENDWRSAGPDYQSSQRLHALPELARSHSGRSPAFDARVPSPRIPPRDVSDDEDDEEDSDSDGSGGGSEYEKYKRGSASNPARHPLVSSHSTPVVTKMKGSRDRHYRQQGSGDALSPDDTGYGRGGSISSGRADSYGRGGY</sequence>
<feature type="compositionally biased region" description="Basic and acidic residues" evidence="1">
    <location>
        <begin position="28"/>
        <end position="56"/>
    </location>
</feature>
<dbReference type="SUPFAM" id="SSF52540">
    <property type="entry name" value="P-loop containing nucleoside triphosphate hydrolases"/>
    <property type="match status" value="1"/>
</dbReference>